<evidence type="ECO:0000313" key="8">
    <source>
        <dbReference type="EMBL" id="KAH6822028.1"/>
    </source>
</evidence>
<reference evidence="8 9" key="1">
    <citation type="journal article" date="2021" name="Nat. Commun.">
        <title>Incipient diploidization of the medicinal plant Perilla within 10,000 years.</title>
        <authorList>
            <person name="Zhang Y."/>
            <person name="Shen Q."/>
            <person name="Leng L."/>
            <person name="Zhang D."/>
            <person name="Chen S."/>
            <person name="Shi Y."/>
            <person name="Ning Z."/>
            <person name="Chen S."/>
        </authorList>
    </citation>
    <scope>NUCLEOTIDE SEQUENCE [LARGE SCALE GENOMIC DNA]</scope>
    <source>
        <strain evidence="9">cv. PC099</strain>
    </source>
</reference>
<dbReference type="InterPro" id="IPR001739">
    <property type="entry name" value="Methyl_CpG_DNA-bd"/>
</dbReference>
<dbReference type="PANTHER" id="PTHR12396:SF38">
    <property type="entry name" value="METHYL-CPG-BINDING DOMAIN-CONTAINING PROTEIN 7"/>
    <property type="match status" value="1"/>
</dbReference>
<comment type="caution">
    <text evidence="8">The sequence shown here is derived from an EMBL/GenBank/DDBJ whole genome shotgun (WGS) entry which is preliminary data.</text>
</comment>
<evidence type="ECO:0000256" key="1">
    <source>
        <dbReference type="ARBA" id="ARBA00004123"/>
    </source>
</evidence>
<evidence type="ECO:0000259" key="7">
    <source>
        <dbReference type="PROSITE" id="PS50982"/>
    </source>
</evidence>
<gene>
    <name evidence="8" type="ORF">C2S53_014498</name>
</gene>
<dbReference type="PROSITE" id="PS50982">
    <property type="entry name" value="MBD"/>
    <property type="match status" value="2"/>
</dbReference>
<dbReference type="Gene3D" id="3.30.890.10">
    <property type="entry name" value="Methyl-cpg-binding Protein 2, Chain A"/>
    <property type="match status" value="2"/>
</dbReference>
<evidence type="ECO:0000256" key="3">
    <source>
        <dbReference type="ARBA" id="ARBA00023125"/>
    </source>
</evidence>
<feature type="domain" description="MBD" evidence="7">
    <location>
        <begin position="30"/>
        <end position="104"/>
    </location>
</feature>
<keyword evidence="9" id="KW-1185">Reference proteome</keyword>
<dbReference type="GO" id="GO:0003677">
    <property type="term" value="F:DNA binding"/>
    <property type="evidence" value="ECO:0007669"/>
    <property type="project" value="UniProtKB-KW"/>
</dbReference>
<dbReference type="PANTHER" id="PTHR12396">
    <property type="entry name" value="METHYL-CPG BINDING PROTEIN, MBD"/>
    <property type="match status" value="1"/>
</dbReference>
<name>A0AAD4IUW6_PERFH</name>
<dbReference type="SUPFAM" id="SSF54171">
    <property type="entry name" value="DNA-binding domain"/>
    <property type="match status" value="2"/>
</dbReference>
<proteinExistence type="predicted"/>
<dbReference type="AlphaFoldDB" id="A0AAD4IUW6"/>
<evidence type="ECO:0000256" key="6">
    <source>
        <dbReference type="SAM" id="MobiDB-lite"/>
    </source>
</evidence>
<dbReference type="InterPro" id="IPR016177">
    <property type="entry name" value="DNA-bd_dom_sf"/>
</dbReference>
<dbReference type="GO" id="GO:0005634">
    <property type="term" value="C:nucleus"/>
    <property type="evidence" value="ECO:0007669"/>
    <property type="project" value="UniProtKB-SubCell"/>
</dbReference>
<accession>A0AAD4IUW6</accession>
<feature type="domain" description="MBD" evidence="7">
    <location>
        <begin position="125"/>
        <end position="196"/>
    </location>
</feature>
<comment type="subcellular location">
    <subcellularLocation>
        <location evidence="1">Nucleus</location>
    </subcellularLocation>
</comment>
<keyword evidence="2" id="KW-0805">Transcription regulation</keyword>
<keyword evidence="4" id="KW-0804">Transcription</keyword>
<keyword evidence="3" id="KW-0238">DNA-binding</keyword>
<evidence type="ECO:0000256" key="2">
    <source>
        <dbReference type="ARBA" id="ARBA00023015"/>
    </source>
</evidence>
<dbReference type="CDD" id="cd00122">
    <property type="entry name" value="MBD"/>
    <property type="match status" value="1"/>
</dbReference>
<keyword evidence="5" id="KW-0539">Nucleus</keyword>
<sequence length="282" mass="32309">MEQRHRSTLSPSNSMLVPYARRKLAVVPVPATASASRLTIPRGWGIKEVPRPDGSRSDRYYYEPGSGRKFRSTKEVHRYLSGEPYCFKSRSRMIVPFKRSAGYRRMMVSGGKLLRVDNARSKNHLAVVRAAPSILPDGWIVEEIPRSYMNFTDKYYYEPESGQKFRSLVAIERYLAELNDDDPLSKTLEEIMENKPLAQAFKMENHKSSAQRKKNASREKSRASSFLNPPMKVTWVLATAQGDSWNPFICEASVPDAVKQQWTNRFMLLMKDGTSNFQNTRA</sequence>
<dbReference type="Proteomes" id="UP001190926">
    <property type="component" value="Unassembled WGS sequence"/>
</dbReference>
<feature type="region of interest" description="Disordered" evidence="6">
    <location>
        <begin position="202"/>
        <end position="224"/>
    </location>
</feature>
<protein>
    <submittedName>
        <fullName evidence="8">Methyl-CPG-binding domain 7</fullName>
    </submittedName>
</protein>
<organism evidence="8 9">
    <name type="scientific">Perilla frutescens var. hirtella</name>
    <name type="common">Perilla citriodora</name>
    <name type="synonym">Perilla setoyensis</name>
    <dbReference type="NCBI Taxonomy" id="608512"/>
    <lineage>
        <taxon>Eukaryota</taxon>
        <taxon>Viridiplantae</taxon>
        <taxon>Streptophyta</taxon>
        <taxon>Embryophyta</taxon>
        <taxon>Tracheophyta</taxon>
        <taxon>Spermatophyta</taxon>
        <taxon>Magnoliopsida</taxon>
        <taxon>eudicotyledons</taxon>
        <taxon>Gunneridae</taxon>
        <taxon>Pentapetalae</taxon>
        <taxon>asterids</taxon>
        <taxon>lamiids</taxon>
        <taxon>Lamiales</taxon>
        <taxon>Lamiaceae</taxon>
        <taxon>Nepetoideae</taxon>
        <taxon>Elsholtzieae</taxon>
        <taxon>Perilla</taxon>
    </lineage>
</organism>
<evidence type="ECO:0000313" key="9">
    <source>
        <dbReference type="Proteomes" id="UP001190926"/>
    </source>
</evidence>
<dbReference type="EMBL" id="SDAM02001747">
    <property type="protein sequence ID" value="KAH6822028.1"/>
    <property type="molecule type" value="Genomic_DNA"/>
</dbReference>
<evidence type="ECO:0000256" key="5">
    <source>
        <dbReference type="ARBA" id="ARBA00023242"/>
    </source>
</evidence>
<dbReference type="Pfam" id="PF01429">
    <property type="entry name" value="MBD"/>
    <property type="match status" value="2"/>
</dbReference>
<evidence type="ECO:0000256" key="4">
    <source>
        <dbReference type="ARBA" id="ARBA00023163"/>
    </source>
</evidence>